<dbReference type="InterPro" id="IPR000477">
    <property type="entry name" value="RT_dom"/>
</dbReference>
<dbReference type="Gene3D" id="3.30.420.10">
    <property type="entry name" value="Ribonuclease H-like superfamily/Ribonuclease H"/>
    <property type="match status" value="1"/>
</dbReference>
<keyword evidence="6" id="KW-0378">Hydrolase</keyword>
<dbReference type="FunFam" id="3.30.70.270:FF:000003">
    <property type="entry name" value="Transposon Ty3-G Gag-Pol polyprotein"/>
    <property type="match status" value="1"/>
</dbReference>
<dbReference type="InterPro" id="IPR036397">
    <property type="entry name" value="RNaseH_sf"/>
</dbReference>
<feature type="domain" description="Integrase catalytic" evidence="10">
    <location>
        <begin position="383"/>
        <end position="541"/>
    </location>
</feature>
<feature type="domain" description="Reverse transcriptase" evidence="9">
    <location>
        <begin position="1"/>
        <end position="82"/>
    </location>
</feature>
<dbReference type="InterPro" id="IPR043128">
    <property type="entry name" value="Rev_trsase/Diguanyl_cyclase"/>
</dbReference>
<protein>
    <recommendedName>
        <fullName evidence="1">RNA-directed DNA polymerase</fullName>
        <ecNumber evidence="1">2.7.7.49</ecNumber>
    </recommendedName>
</protein>
<feature type="transmembrane region" description="Helical" evidence="8">
    <location>
        <begin position="993"/>
        <end position="1013"/>
    </location>
</feature>
<evidence type="ECO:0000256" key="2">
    <source>
        <dbReference type="ARBA" id="ARBA00022679"/>
    </source>
</evidence>
<evidence type="ECO:0000256" key="7">
    <source>
        <dbReference type="ARBA" id="ARBA00022918"/>
    </source>
</evidence>
<dbReference type="Pfam" id="PF00078">
    <property type="entry name" value="RVT_1"/>
    <property type="match status" value="1"/>
</dbReference>
<evidence type="ECO:0000313" key="11">
    <source>
        <dbReference type="EMBL" id="KAK7602595.1"/>
    </source>
</evidence>
<evidence type="ECO:0000256" key="1">
    <source>
        <dbReference type="ARBA" id="ARBA00012493"/>
    </source>
</evidence>
<comment type="caution">
    <text evidence="11">The sequence shown here is derived from an EMBL/GenBank/DDBJ whole genome shotgun (WGS) entry which is preliminary data.</text>
</comment>
<evidence type="ECO:0000259" key="9">
    <source>
        <dbReference type="PROSITE" id="PS50878"/>
    </source>
</evidence>
<dbReference type="CDD" id="cd09274">
    <property type="entry name" value="RNase_HI_RT_Ty3"/>
    <property type="match status" value="1"/>
</dbReference>
<dbReference type="Gene3D" id="3.10.20.370">
    <property type="match status" value="1"/>
</dbReference>
<dbReference type="PANTHER" id="PTHR37984">
    <property type="entry name" value="PROTEIN CBG26694"/>
    <property type="match status" value="1"/>
</dbReference>
<dbReference type="GO" id="GO:0015074">
    <property type="term" value="P:DNA integration"/>
    <property type="evidence" value="ECO:0007669"/>
    <property type="project" value="InterPro"/>
</dbReference>
<keyword evidence="8" id="KW-0472">Membrane</keyword>
<dbReference type="GO" id="GO:0016787">
    <property type="term" value="F:hydrolase activity"/>
    <property type="evidence" value="ECO:0007669"/>
    <property type="project" value="UniProtKB-KW"/>
</dbReference>
<dbReference type="Pfam" id="PF00665">
    <property type="entry name" value="rve"/>
    <property type="match status" value="1"/>
</dbReference>
<sequence length="1015" mass="116499">MPFRLKNAPATFQRIVNQSLSGLIGNECFVYLDDIAIFSSNFEDHIKRLRNVLQRLKTNGFVIQPDKCEFLKSEICYLGHVISSAGIRPNPAKVVVIKNLKPPTNVNGIQQFLGFVTYYRKFVTNFPALTKPIFSLLKKDAKFIWDQNCQESFQKIINALTPDLLLIYPDFEKTYFWKTDASDYAIVSVLQQETEKGILKPIAYASRTLNKAELNYSTIEKELLAIVWSVKHFRPYLCGRKLTILSDHKPLQWLFNVNDPGSRLPRWRLKLAEQSYEIQHIPDEKQKIKIEPEIHNILKSVKLYWIFWGKISDDRNELIQQFHEHKLSGHQGVTKCYHAILQKGYYWKGMKKVIIEFIKACDICQKIKPGPPPAKPPMMITDTAQQPIEKLAMDTVGPLAETSNEMRFIISLQDNLTRFLWLKAVKDHTANTVAVVLSEFCLLFAIPKIILTDQGTEFCSDIMNNLAKELQIRKIMCTSYHPEPNGALEKTYGTIKSNLKAYVNKEKTDWDVFPPFATSWYNNSWHESLGYSPFQILYGFEPPLPSETEEDKITSLKSYEPAFNQLEPFIVRANLKDFDTTILIDIKHIEEQFHNLFTTVESIRVKRGIIDGIGIASKWLFGTMDSDDAEQIDQKIQNFTSSNTAMQDLISHQIKLVNSSINNFEANNRIFERNNDRIQVLLKTIKNDLISNNQTRAIENFYNTYELFQNQRVHVQAEIETLQSTISFAKRDILHPAVLTPEGLMRILKSATLPLQRTFPISLNSNIAERYADLSIIHTKIKGNHLLFCISIPLVKETEYSLHSIIPLPSPNPSNPQIFNFISTKFSYLLINPLCTEYDLFDKECRPITTEIYLCESTKMSKITHPPKICELQLYLGYAASSFKVDTFHAVVDIWHPLSTNEWLFSTAPAEATIGDHIFYGSSVYNRSLEFKVFNDLSIPIPEIPTALDPIPSVTFEHLDIKGFQQLHKDLKLQQHRLNVMKAAPNQPTFNTIFSGISIFWIITGGVASYSFADS</sequence>
<reference evidence="11 12" key="1">
    <citation type="submission" date="2024-03" db="EMBL/GenBank/DDBJ databases">
        <title>Adaptation during the transition from Ophiocordyceps entomopathogen to insect associate is accompanied by gene loss and intensified selection.</title>
        <authorList>
            <person name="Ward C.M."/>
            <person name="Onetto C.A."/>
            <person name="Borneman A.R."/>
        </authorList>
    </citation>
    <scope>NUCLEOTIDE SEQUENCE [LARGE SCALE GENOMIC DNA]</scope>
    <source>
        <strain evidence="11">AWRI1</strain>
        <tissue evidence="11">Single Adult Female</tissue>
    </source>
</reference>
<accession>A0AAN9TP11</accession>
<keyword evidence="4" id="KW-0540">Nuclease</keyword>
<dbReference type="SUPFAM" id="SSF56672">
    <property type="entry name" value="DNA/RNA polymerases"/>
    <property type="match status" value="1"/>
</dbReference>
<dbReference type="InterPro" id="IPR001584">
    <property type="entry name" value="Integrase_cat-core"/>
</dbReference>
<dbReference type="Proteomes" id="UP001367676">
    <property type="component" value="Unassembled WGS sequence"/>
</dbReference>
<gene>
    <name evidence="11" type="ORF">V9T40_008184</name>
</gene>
<evidence type="ECO:0000256" key="3">
    <source>
        <dbReference type="ARBA" id="ARBA00022695"/>
    </source>
</evidence>
<keyword evidence="8" id="KW-0812">Transmembrane</keyword>
<dbReference type="InterPro" id="IPR043502">
    <property type="entry name" value="DNA/RNA_pol_sf"/>
</dbReference>
<dbReference type="EMBL" id="JBBCAQ010000008">
    <property type="protein sequence ID" value="KAK7602595.1"/>
    <property type="molecule type" value="Genomic_DNA"/>
</dbReference>
<keyword evidence="7" id="KW-0695">RNA-directed DNA polymerase</keyword>
<evidence type="ECO:0000313" key="12">
    <source>
        <dbReference type="Proteomes" id="UP001367676"/>
    </source>
</evidence>
<evidence type="ECO:0000256" key="8">
    <source>
        <dbReference type="SAM" id="Phobius"/>
    </source>
</evidence>
<evidence type="ECO:0000256" key="5">
    <source>
        <dbReference type="ARBA" id="ARBA00022759"/>
    </source>
</evidence>
<organism evidence="11 12">
    <name type="scientific">Parthenolecanium corni</name>
    <dbReference type="NCBI Taxonomy" id="536013"/>
    <lineage>
        <taxon>Eukaryota</taxon>
        <taxon>Metazoa</taxon>
        <taxon>Ecdysozoa</taxon>
        <taxon>Arthropoda</taxon>
        <taxon>Hexapoda</taxon>
        <taxon>Insecta</taxon>
        <taxon>Pterygota</taxon>
        <taxon>Neoptera</taxon>
        <taxon>Paraneoptera</taxon>
        <taxon>Hemiptera</taxon>
        <taxon>Sternorrhyncha</taxon>
        <taxon>Coccoidea</taxon>
        <taxon>Coccidae</taxon>
        <taxon>Parthenolecanium</taxon>
    </lineage>
</organism>
<dbReference type="PANTHER" id="PTHR37984:SF5">
    <property type="entry name" value="PROTEIN NYNRIN-LIKE"/>
    <property type="match status" value="1"/>
</dbReference>
<keyword evidence="3" id="KW-0548">Nucleotidyltransferase</keyword>
<dbReference type="InterPro" id="IPR041588">
    <property type="entry name" value="Integrase_H2C2"/>
</dbReference>
<dbReference type="SUPFAM" id="SSF53098">
    <property type="entry name" value="Ribonuclease H-like"/>
    <property type="match status" value="1"/>
</dbReference>
<dbReference type="PROSITE" id="PS50994">
    <property type="entry name" value="INTEGRASE"/>
    <property type="match status" value="1"/>
</dbReference>
<name>A0AAN9TP11_9HEMI</name>
<dbReference type="AlphaFoldDB" id="A0AAN9TP11"/>
<dbReference type="GO" id="GO:0003676">
    <property type="term" value="F:nucleic acid binding"/>
    <property type="evidence" value="ECO:0007669"/>
    <property type="project" value="InterPro"/>
</dbReference>
<evidence type="ECO:0000256" key="6">
    <source>
        <dbReference type="ARBA" id="ARBA00022801"/>
    </source>
</evidence>
<keyword evidence="12" id="KW-1185">Reference proteome</keyword>
<dbReference type="EC" id="2.7.7.49" evidence="1"/>
<dbReference type="PROSITE" id="PS50878">
    <property type="entry name" value="RT_POL"/>
    <property type="match status" value="1"/>
</dbReference>
<keyword evidence="2" id="KW-0808">Transferase</keyword>
<dbReference type="InterPro" id="IPR012337">
    <property type="entry name" value="RNaseH-like_sf"/>
</dbReference>
<proteinExistence type="predicted"/>
<dbReference type="InterPro" id="IPR041373">
    <property type="entry name" value="RT_RNaseH"/>
</dbReference>
<dbReference type="GO" id="GO:0042575">
    <property type="term" value="C:DNA polymerase complex"/>
    <property type="evidence" value="ECO:0007669"/>
    <property type="project" value="UniProtKB-ARBA"/>
</dbReference>
<dbReference type="CDD" id="cd01647">
    <property type="entry name" value="RT_LTR"/>
    <property type="match status" value="1"/>
</dbReference>
<dbReference type="InterPro" id="IPR022048">
    <property type="entry name" value="Envelope_fusion-like"/>
</dbReference>
<evidence type="ECO:0000256" key="4">
    <source>
        <dbReference type="ARBA" id="ARBA00022722"/>
    </source>
</evidence>
<dbReference type="Gene3D" id="3.30.70.270">
    <property type="match status" value="2"/>
</dbReference>
<dbReference type="GO" id="GO:0003964">
    <property type="term" value="F:RNA-directed DNA polymerase activity"/>
    <property type="evidence" value="ECO:0007669"/>
    <property type="project" value="UniProtKB-KW"/>
</dbReference>
<dbReference type="InterPro" id="IPR050951">
    <property type="entry name" value="Retrovirus_Pol_polyprotein"/>
</dbReference>
<dbReference type="Pfam" id="PF17921">
    <property type="entry name" value="Integrase_H2C2"/>
    <property type="match status" value="1"/>
</dbReference>
<dbReference type="GO" id="GO:0004519">
    <property type="term" value="F:endonuclease activity"/>
    <property type="evidence" value="ECO:0007669"/>
    <property type="project" value="UniProtKB-KW"/>
</dbReference>
<dbReference type="FunFam" id="3.30.70.270:FF:000020">
    <property type="entry name" value="Transposon Tf2-6 polyprotein-like Protein"/>
    <property type="match status" value="1"/>
</dbReference>
<evidence type="ECO:0000259" key="10">
    <source>
        <dbReference type="PROSITE" id="PS50994"/>
    </source>
</evidence>
<dbReference type="Pfam" id="PF12259">
    <property type="entry name" value="Baculo_F"/>
    <property type="match status" value="1"/>
</dbReference>
<keyword evidence="8" id="KW-1133">Transmembrane helix</keyword>
<keyword evidence="5" id="KW-0255">Endonuclease</keyword>
<dbReference type="FunFam" id="3.10.20.370:FF:000001">
    <property type="entry name" value="Retrovirus-related Pol polyprotein from transposon 17.6-like protein"/>
    <property type="match status" value="1"/>
</dbReference>
<dbReference type="Gene3D" id="1.10.340.70">
    <property type="match status" value="1"/>
</dbReference>
<dbReference type="Pfam" id="PF17917">
    <property type="entry name" value="RT_RNaseH"/>
    <property type="match status" value="1"/>
</dbReference>